<organism evidence="2 4">
    <name type="scientific">Venturia inaequalis</name>
    <name type="common">Apple scab fungus</name>
    <dbReference type="NCBI Taxonomy" id="5025"/>
    <lineage>
        <taxon>Eukaryota</taxon>
        <taxon>Fungi</taxon>
        <taxon>Dikarya</taxon>
        <taxon>Ascomycota</taxon>
        <taxon>Pezizomycotina</taxon>
        <taxon>Dothideomycetes</taxon>
        <taxon>Pleosporomycetidae</taxon>
        <taxon>Venturiales</taxon>
        <taxon>Venturiaceae</taxon>
        <taxon>Venturia</taxon>
    </lineage>
</organism>
<evidence type="ECO:0000313" key="3">
    <source>
        <dbReference type="Proteomes" id="UP000447873"/>
    </source>
</evidence>
<dbReference type="AlphaFoldDB" id="A0A8H3V189"/>
<evidence type="ECO:0000313" key="2">
    <source>
        <dbReference type="EMBL" id="KAE9981137.1"/>
    </source>
</evidence>
<proteinExistence type="predicted"/>
<reference evidence="2 4" key="1">
    <citation type="submission" date="2019-07" db="EMBL/GenBank/DDBJ databases">
        <title>Venturia inaequalis Genome Resource.</title>
        <authorList>
            <person name="Lichtner F.J."/>
        </authorList>
    </citation>
    <scope>NUCLEOTIDE SEQUENCE [LARGE SCALE GENOMIC DNA]</scope>
    <source>
        <strain evidence="1 3">120213</strain>
        <strain evidence="2 4">DMI_063113</strain>
    </source>
</reference>
<evidence type="ECO:0000313" key="1">
    <source>
        <dbReference type="EMBL" id="KAE9974821.1"/>
    </source>
</evidence>
<dbReference type="Proteomes" id="UP000490939">
    <property type="component" value="Unassembled WGS sequence"/>
</dbReference>
<dbReference type="EMBL" id="WNWS01000209">
    <property type="protein sequence ID" value="KAE9974821.1"/>
    <property type="molecule type" value="Genomic_DNA"/>
</dbReference>
<comment type="caution">
    <text evidence="2">The sequence shown here is derived from an EMBL/GenBank/DDBJ whole genome shotgun (WGS) entry which is preliminary data.</text>
</comment>
<accession>A0A8H3V189</accession>
<keyword evidence="4" id="KW-1185">Reference proteome</keyword>
<protein>
    <submittedName>
        <fullName evidence="2">Uncharacterized protein</fullName>
    </submittedName>
</protein>
<name>A0A8H3V189_VENIN</name>
<sequence>MADTPSAVHTPTQIAYFENSTEREHAEAISSNHETLASVYRETIRKDAQMLQTMLPRELRDMVYKEMYAQDSPIHIRKRQPHENTQLGSVAVVDMIWPDPSGYLNHDLVGKEMSREAAEIFYNVNTFVIEDVELLSVFAKHDCYGYDVRPSSHIQSLVLALDNTPPLFLHTCESSPPENVEYIEGPKFCSSESESEESIQDKESNLWLHLRDTIKHNMEAVATFQNLKNLVIEVQLREIPSQYDEKGWWDPRDIANEVFRLKRACINLTIRTIRIPRTHDEKMLDRMDDQLVWQDVSSYFDEPTVTEIEHFEKHGPHGDSRSIHAEIMANYDENPLLEWPCLNNTINCRRHPGRDCTDQTWHDGWHRALIKDYWNKQQEFWDSFGKPSCPICEENMSA</sequence>
<dbReference type="EMBL" id="WNWR01000371">
    <property type="protein sequence ID" value="KAE9981137.1"/>
    <property type="molecule type" value="Genomic_DNA"/>
</dbReference>
<dbReference type="Proteomes" id="UP000447873">
    <property type="component" value="Unassembled WGS sequence"/>
</dbReference>
<gene>
    <name evidence="2" type="ORF">EG327_006354</name>
    <name evidence="1" type="ORF">EG328_003607</name>
</gene>
<evidence type="ECO:0000313" key="4">
    <source>
        <dbReference type="Proteomes" id="UP000490939"/>
    </source>
</evidence>